<dbReference type="PANTHER" id="PTHR34883:SF19">
    <property type="entry name" value="EXTRACELLULAR SERINE-RICH PROTEIN"/>
    <property type="match status" value="1"/>
</dbReference>
<gene>
    <name evidence="2" type="ORF">HYFRA_00008040</name>
</gene>
<comment type="caution">
    <text evidence="2">The sequence shown here is derived from an EMBL/GenBank/DDBJ whole genome shotgun (WGS) entry which is preliminary data.</text>
</comment>
<dbReference type="InterPro" id="IPR052953">
    <property type="entry name" value="Ser-rich/MCO-related"/>
</dbReference>
<evidence type="ECO:0000256" key="1">
    <source>
        <dbReference type="SAM" id="Phobius"/>
    </source>
</evidence>
<sequence>MSVAQKASSTSSAPYPTHTITVGEYGHVFTPESTTAEVGDIVGKIGVDVIPQNDTDMHVEFRFFPLNHSLWLVVNNEKVAKAEFKSPCIPYEITGAGKQGFWSGFFPLNVIATPAMKVNDTQPIFFYCSSPGACVDKMVGVVNPNTTHTLEIQKQFAANASFYFSPGESFPPEVKDAIPGATQTGSASSSTATVVAASHHESLGTEAIVGIVIGAVAVLLLAGALIYVCGRQQTIGEIIQQHKPRSSASYQSSQLSMASPSTCKFKSAIDHVTCVKQQKKSAHAEYYERPEQKRYKILKPESCKFMPPMSFKSTPGYHSQPETFVSPQGYPIPYGGPTSPEAYQRAYQHFSPTEVPISMR</sequence>
<evidence type="ECO:0000313" key="3">
    <source>
        <dbReference type="Proteomes" id="UP000696280"/>
    </source>
</evidence>
<keyword evidence="3" id="KW-1185">Reference proteome</keyword>
<keyword evidence="1" id="KW-0812">Transmembrane</keyword>
<protein>
    <recommendedName>
        <fullName evidence="4">Extracellular serine-rich protein</fullName>
    </recommendedName>
</protein>
<dbReference type="Gene3D" id="2.60.40.420">
    <property type="entry name" value="Cupredoxins - blue copper proteins"/>
    <property type="match status" value="1"/>
</dbReference>
<dbReference type="EMBL" id="CAJVRL010000041">
    <property type="protein sequence ID" value="CAG8951291.1"/>
    <property type="molecule type" value="Genomic_DNA"/>
</dbReference>
<feature type="non-terminal residue" evidence="2">
    <location>
        <position position="1"/>
    </location>
</feature>
<reference evidence="2" key="1">
    <citation type="submission" date="2021-07" db="EMBL/GenBank/DDBJ databases">
        <authorList>
            <person name="Durling M."/>
        </authorList>
    </citation>
    <scope>NUCLEOTIDE SEQUENCE</scope>
</reference>
<accession>A0A9N9PLL8</accession>
<keyword evidence="1" id="KW-0472">Membrane</keyword>
<dbReference type="OrthoDB" id="2331100at2759"/>
<evidence type="ECO:0008006" key="4">
    <source>
        <dbReference type="Google" id="ProtNLM"/>
    </source>
</evidence>
<organism evidence="2 3">
    <name type="scientific">Hymenoscyphus fraxineus</name>
    <dbReference type="NCBI Taxonomy" id="746836"/>
    <lineage>
        <taxon>Eukaryota</taxon>
        <taxon>Fungi</taxon>
        <taxon>Dikarya</taxon>
        <taxon>Ascomycota</taxon>
        <taxon>Pezizomycotina</taxon>
        <taxon>Leotiomycetes</taxon>
        <taxon>Helotiales</taxon>
        <taxon>Helotiaceae</taxon>
        <taxon>Hymenoscyphus</taxon>
    </lineage>
</organism>
<keyword evidence="1" id="KW-1133">Transmembrane helix</keyword>
<dbReference type="AlphaFoldDB" id="A0A9N9PLL8"/>
<evidence type="ECO:0000313" key="2">
    <source>
        <dbReference type="EMBL" id="CAG8951291.1"/>
    </source>
</evidence>
<dbReference type="PANTHER" id="PTHR34883">
    <property type="entry name" value="SERINE-RICH PROTEIN, PUTATIVE-RELATED-RELATED"/>
    <property type="match status" value="1"/>
</dbReference>
<name>A0A9N9PLL8_9HELO</name>
<dbReference type="Proteomes" id="UP000696280">
    <property type="component" value="Unassembled WGS sequence"/>
</dbReference>
<feature type="transmembrane region" description="Helical" evidence="1">
    <location>
        <begin position="207"/>
        <end position="229"/>
    </location>
</feature>
<dbReference type="CDD" id="cd12087">
    <property type="entry name" value="TM_EGFR-like"/>
    <property type="match status" value="1"/>
</dbReference>
<dbReference type="InterPro" id="IPR008972">
    <property type="entry name" value="Cupredoxin"/>
</dbReference>
<proteinExistence type="predicted"/>